<feature type="domain" description="Gfo/Idh/MocA-like oxidoreductase C-terminal" evidence="2">
    <location>
        <begin position="140"/>
        <end position="353"/>
    </location>
</feature>
<dbReference type="InterPro" id="IPR036291">
    <property type="entry name" value="NAD(P)-bd_dom_sf"/>
</dbReference>
<gene>
    <name evidence="3" type="ORF">GT409_07425</name>
</gene>
<dbReference type="SUPFAM" id="SSF55347">
    <property type="entry name" value="Glyceraldehyde-3-phosphate dehydrogenase-like, C-terminal domain"/>
    <property type="match status" value="1"/>
</dbReference>
<dbReference type="Gene3D" id="3.30.360.10">
    <property type="entry name" value="Dihydrodipicolinate Reductase, domain 2"/>
    <property type="match status" value="1"/>
</dbReference>
<organism evidence="3 4">
    <name type="scientific">Tichowtungia aerotolerans</name>
    <dbReference type="NCBI Taxonomy" id="2697043"/>
    <lineage>
        <taxon>Bacteria</taxon>
        <taxon>Pseudomonadati</taxon>
        <taxon>Kiritimatiellota</taxon>
        <taxon>Tichowtungiia</taxon>
        <taxon>Tichowtungiales</taxon>
        <taxon>Tichowtungiaceae</taxon>
        <taxon>Tichowtungia</taxon>
    </lineage>
</organism>
<accession>A0A6P1MDW5</accession>
<dbReference type="AlphaFoldDB" id="A0A6P1MDW5"/>
<dbReference type="EMBL" id="CP047593">
    <property type="protein sequence ID" value="QHI69285.1"/>
    <property type="molecule type" value="Genomic_DNA"/>
</dbReference>
<feature type="domain" description="Gfo/Idh/MocA-like oxidoreductase N-terminal" evidence="1">
    <location>
        <begin position="6"/>
        <end position="126"/>
    </location>
</feature>
<dbReference type="Pfam" id="PF02894">
    <property type="entry name" value="GFO_IDH_MocA_C"/>
    <property type="match status" value="1"/>
</dbReference>
<name>A0A6P1MDW5_9BACT</name>
<dbReference type="InterPro" id="IPR000683">
    <property type="entry name" value="Gfo/Idh/MocA-like_OxRdtase_N"/>
</dbReference>
<dbReference type="Pfam" id="PF01408">
    <property type="entry name" value="GFO_IDH_MocA"/>
    <property type="match status" value="1"/>
</dbReference>
<reference evidence="3 4" key="1">
    <citation type="submission" date="2020-01" db="EMBL/GenBank/DDBJ databases">
        <title>Ponticoccus aerotolerans gen. nov., sp. nov., an anaerobic bacterium and proposal of Ponticoccusceae fam. nov., Ponticoccusles ord. nov. and Ponticoccuse classis nov. in the phylum Kiritimatiellaeota.</title>
        <authorList>
            <person name="Zhou L.Y."/>
            <person name="Du Z.J."/>
        </authorList>
    </citation>
    <scope>NUCLEOTIDE SEQUENCE [LARGE SCALE GENOMIC DNA]</scope>
    <source>
        <strain evidence="3 4">S-5007</strain>
    </source>
</reference>
<dbReference type="InterPro" id="IPR051450">
    <property type="entry name" value="Gfo/Idh/MocA_Oxidoreductases"/>
</dbReference>
<proteinExistence type="predicted"/>
<evidence type="ECO:0000259" key="2">
    <source>
        <dbReference type="Pfam" id="PF02894"/>
    </source>
</evidence>
<evidence type="ECO:0000313" key="3">
    <source>
        <dbReference type="EMBL" id="QHI69285.1"/>
    </source>
</evidence>
<dbReference type="PANTHER" id="PTHR43377">
    <property type="entry name" value="BILIVERDIN REDUCTASE A"/>
    <property type="match status" value="1"/>
</dbReference>
<dbReference type="Gene3D" id="3.40.50.720">
    <property type="entry name" value="NAD(P)-binding Rossmann-like Domain"/>
    <property type="match status" value="1"/>
</dbReference>
<protein>
    <submittedName>
        <fullName evidence="3">Gfo/Idh/MocA family oxidoreductase</fullName>
    </submittedName>
</protein>
<keyword evidence="4" id="KW-1185">Reference proteome</keyword>
<evidence type="ECO:0000313" key="4">
    <source>
        <dbReference type="Proteomes" id="UP000464954"/>
    </source>
</evidence>
<dbReference type="Proteomes" id="UP000464954">
    <property type="component" value="Chromosome"/>
</dbReference>
<dbReference type="PANTHER" id="PTHR43377:SF2">
    <property type="entry name" value="BINDING ROSSMANN FOLD OXIDOREDUCTASE, PUTATIVE (AFU_ORTHOLOGUE AFUA_4G00560)-RELATED"/>
    <property type="match status" value="1"/>
</dbReference>
<dbReference type="RefSeq" id="WP_160628467.1">
    <property type="nucleotide sequence ID" value="NZ_CP047593.1"/>
</dbReference>
<dbReference type="SUPFAM" id="SSF51735">
    <property type="entry name" value="NAD(P)-binding Rossmann-fold domains"/>
    <property type="match status" value="1"/>
</dbReference>
<dbReference type="KEGG" id="taer:GT409_07425"/>
<sequence length="424" mass="46582">MRKKSRLAAIGCGGRTQTYMSIAATLPEHYENVAVADPVAVRREAMRTISGNADIALYHDDKDILSVPKLADVMIIGTQDDYHVEPCLRAMEAGYDILLEKPIAPTMAEVRELADAAKCLDRRVLVCHVLRYTPFYKKVKEIIDSGALGAVESVNAREGVGAWHQAHSYVRGHWAVTDKCSPMIIAKSCHDLDILYWLIGRPCKSVASYGGLSHFTENNKPEGSPLRCTDGCPLGLDCMYNALHYMDRNRELLHLVMDGGAAAAPDEIEAWLRQSPWGRCVYSCDNTAVDHQVVAMEFEGGVTATFTMTAFDEGRSIEIFGTKARLVGGAAYKETCGDDIVVTDHADGRQVRHNVEFDDLGYSGHGGGDFGLMQALHEEMRCSAPEQMLSSIHTSVMSHAMGFAAEKARLTGTTVRVEDFECKE</sequence>
<dbReference type="GO" id="GO:0000166">
    <property type="term" value="F:nucleotide binding"/>
    <property type="evidence" value="ECO:0007669"/>
    <property type="project" value="InterPro"/>
</dbReference>
<evidence type="ECO:0000259" key="1">
    <source>
        <dbReference type="Pfam" id="PF01408"/>
    </source>
</evidence>
<dbReference type="InterPro" id="IPR004104">
    <property type="entry name" value="Gfo/Idh/MocA-like_OxRdtase_C"/>
</dbReference>